<accession>A0AAV5QZK3</accession>
<keyword evidence="1" id="KW-1133">Transmembrane helix</keyword>
<reference evidence="2 3" key="1">
    <citation type="journal article" date="2023" name="Elife">
        <title>Identification of key yeast species and microbe-microbe interactions impacting larval growth of Drosophila in the wild.</title>
        <authorList>
            <person name="Mure A."/>
            <person name="Sugiura Y."/>
            <person name="Maeda R."/>
            <person name="Honda K."/>
            <person name="Sakurai N."/>
            <person name="Takahashi Y."/>
            <person name="Watada M."/>
            <person name="Katoh T."/>
            <person name="Gotoh A."/>
            <person name="Gotoh Y."/>
            <person name="Taniguchi I."/>
            <person name="Nakamura K."/>
            <person name="Hayashi T."/>
            <person name="Katayama T."/>
            <person name="Uemura T."/>
            <person name="Hattori Y."/>
        </authorList>
    </citation>
    <scope>NUCLEOTIDE SEQUENCE [LARGE SCALE GENOMIC DNA]</scope>
    <source>
        <strain evidence="2 3">PK-24</strain>
    </source>
</reference>
<sequence length="143" mass="16574">MSILETVVNKIQRRVFENFDVYQLIRLVIIIGGYIFLRTRVSDFLKQRQLKAQIEHDKQLKADKLINDPTGEAAKAEAEELFVEHEGIHKSEKSWGWGKATRRNVKKQQALFEAEIEKAAIAAQEKLDKGYNSDDEINQFLQD</sequence>
<dbReference type="PANTHER" id="PTHR28199">
    <property type="entry name" value="PROCESSING OF GAS1 AND ALP PROTEIN 2"/>
    <property type="match status" value="1"/>
</dbReference>
<organism evidence="2 3">
    <name type="scientific">Pichia kluyveri</name>
    <name type="common">Yeast</name>
    <dbReference type="NCBI Taxonomy" id="36015"/>
    <lineage>
        <taxon>Eukaryota</taxon>
        <taxon>Fungi</taxon>
        <taxon>Dikarya</taxon>
        <taxon>Ascomycota</taxon>
        <taxon>Saccharomycotina</taxon>
        <taxon>Pichiomycetes</taxon>
        <taxon>Pichiales</taxon>
        <taxon>Pichiaceae</taxon>
        <taxon>Pichia</taxon>
    </lineage>
</organism>
<evidence type="ECO:0000256" key="1">
    <source>
        <dbReference type="SAM" id="Phobius"/>
    </source>
</evidence>
<dbReference type="EMBL" id="BTGB01000001">
    <property type="protein sequence ID" value="GMM44671.1"/>
    <property type="molecule type" value="Genomic_DNA"/>
</dbReference>
<dbReference type="Pfam" id="PF07543">
    <property type="entry name" value="PGA2"/>
    <property type="match status" value="1"/>
</dbReference>
<keyword evidence="1" id="KW-0812">Transmembrane</keyword>
<keyword evidence="3" id="KW-1185">Reference proteome</keyword>
<dbReference type="InterPro" id="IPR011431">
    <property type="entry name" value="Trafficking_Pga2"/>
</dbReference>
<dbReference type="PANTHER" id="PTHR28199:SF1">
    <property type="entry name" value="PROCESSING OF GAS1 AND ALP PROTEIN 2"/>
    <property type="match status" value="1"/>
</dbReference>
<comment type="caution">
    <text evidence="2">The sequence shown here is derived from an EMBL/GenBank/DDBJ whole genome shotgun (WGS) entry which is preliminary data.</text>
</comment>
<gene>
    <name evidence="2" type="ORF">DAPK24_012460</name>
</gene>
<evidence type="ECO:0000313" key="3">
    <source>
        <dbReference type="Proteomes" id="UP001378960"/>
    </source>
</evidence>
<evidence type="ECO:0000313" key="2">
    <source>
        <dbReference type="EMBL" id="GMM44671.1"/>
    </source>
</evidence>
<dbReference type="AlphaFoldDB" id="A0AAV5QZK3"/>
<name>A0AAV5QZK3_PICKL</name>
<dbReference type="GO" id="GO:0015031">
    <property type="term" value="P:protein transport"/>
    <property type="evidence" value="ECO:0007669"/>
    <property type="project" value="TreeGrafter"/>
</dbReference>
<proteinExistence type="predicted"/>
<dbReference type="Proteomes" id="UP001378960">
    <property type="component" value="Unassembled WGS sequence"/>
</dbReference>
<keyword evidence="1" id="KW-0472">Membrane</keyword>
<feature type="transmembrane region" description="Helical" evidence="1">
    <location>
        <begin position="20"/>
        <end position="37"/>
    </location>
</feature>
<protein>
    <submittedName>
        <fullName evidence="2">Pga2 protein</fullName>
    </submittedName>
</protein>